<evidence type="ECO:0000259" key="2">
    <source>
        <dbReference type="Pfam" id="PF17148"/>
    </source>
</evidence>
<protein>
    <recommendedName>
        <fullName evidence="6">Zinc-dependent metalloprotease</fullName>
    </recommendedName>
</protein>
<dbReference type="InterPro" id="IPR033428">
    <property type="entry name" value="DUF5118"/>
</dbReference>
<sequence>MQYILQFVAFCLSLFAQTTINRIMMINRQMATCLIAFCMTAGVSIASNRTIYSNVKDSTDEKTTAVKQKENNLNGTEKAAKDKEKELPYDQLIKRTGSVQNGLFTIRHIDDKWYFEIADSLLGRYILAVTRFTGVPQSFGKFSGEAINQQTLYFEQRNAKTMLLRAYVLSQEADPNSRISKTLKASTVDPIIASFKIIGRNKTTGAQLIDVTPLFAKDNGVVSISANSAKQLKLGALQPDRTFIDTMKVYPINIEVATTRTYNSTPSTTPASYTESVTISLNTSMVLLPKVPMRKRIWDSRVGYFTNRYTIFSDEQTKTDREQFISRFRLEPKDPRRYRNGQLTEPIKPIVFYIDPATPKKWVPYLKKGIEDWNVAFEAAGFKNAILAKDFPNDSTMSVDDARFNVLRYLPAEIENAYGPRIVDPRSGEIIESHICWYHNVMNLLTKWYMTQCGPLDKRAQTMKMDDRLMGELIRFVSSHEVGHTLGLRHNMGASHATPVEKLRDKKWVEQHGHTASIMDYARFNYVAQPEDGISERGLFPRINDYDKWAIKWGYQYRPEFKDEMQEKDKLMDETTAILAKNPRLWFGGEGRNEDPRAQTEDLGDDNVRASEYGIKNLKRIIVALPEWTKQPNDQYKDRIEMWQSVLSQFNRYTNHVLKNVGGRYLNNMPGQKPYEVAPAQKGRDAVAYISKQLFDAPLWLYPTTMTDVAGTDIIADINAQQSRVLKVLMNGALLDKMYKDQQAKGAYQFADYLNDVFQAVWKPLTATNETKNATRRLLERTYLEQLNVLLNPVKTELLNPVKTEKPTAADRASNSDVMLYMEQQMAKVETFCKQQAAQSSGINLLHYNDLLRQIKLIRERRETAK</sequence>
<dbReference type="HOGENOM" id="CLU_008630_1_0_10"/>
<dbReference type="CDD" id="cd04276">
    <property type="entry name" value="ZnMc_MMP_like_2"/>
    <property type="match status" value="1"/>
</dbReference>
<name>F9DLW8_9BACT</name>
<dbReference type="InterPro" id="IPR032534">
    <property type="entry name" value="EcxA_zinc-bd"/>
</dbReference>
<evidence type="ECO:0000259" key="1">
    <source>
        <dbReference type="Pfam" id="PF16313"/>
    </source>
</evidence>
<dbReference type="PANTHER" id="PTHR38478:SF1">
    <property type="entry name" value="ZINC DEPENDENT METALLOPROTEASE DOMAIN LIPOPROTEIN"/>
    <property type="match status" value="1"/>
</dbReference>
<evidence type="ECO:0008006" key="6">
    <source>
        <dbReference type="Google" id="ProtNLM"/>
    </source>
</evidence>
<dbReference type="PANTHER" id="PTHR38478">
    <property type="entry name" value="PEPTIDASE M1A AND M12B"/>
    <property type="match status" value="1"/>
</dbReference>
<evidence type="ECO:0000313" key="5">
    <source>
        <dbReference type="Proteomes" id="UP000004123"/>
    </source>
</evidence>
<dbReference type="SUPFAM" id="SSF55486">
    <property type="entry name" value="Metalloproteases ('zincins'), catalytic domain"/>
    <property type="match status" value="1"/>
</dbReference>
<dbReference type="AlphaFoldDB" id="F9DLW8"/>
<gene>
    <name evidence="4" type="ORF">HMPREF9144_2660</name>
</gene>
<feature type="domain" description="DUF5118" evidence="3">
    <location>
        <begin position="88"/>
        <end position="134"/>
    </location>
</feature>
<dbReference type="Pfam" id="PF16313">
    <property type="entry name" value="DUF4953"/>
    <property type="match status" value="1"/>
</dbReference>
<dbReference type="Pfam" id="PF17148">
    <property type="entry name" value="DUF5117"/>
    <property type="match status" value="1"/>
</dbReference>
<dbReference type="Pfam" id="PF17162">
    <property type="entry name" value="DUF5118"/>
    <property type="match status" value="1"/>
</dbReference>
<dbReference type="eggNOG" id="COG5549">
    <property type="taxonomic scope" value="Bacteria"/>
</dbReference>
<dbReference type="EMBL" id="AFPY01000127">
    <property type="protein sequence ID" value="EGQ12719.1"/>
    <property type="molecule type" value="Genomic_DNA"/>
</dbReference>
<dbReference type="STRING" id="997353.HMPREF9144_2660"/>
<evidence type="ECO:0000259" key="3">
    <source>
        <dbReference type="Pfam" id="PF17162"/>
    </source>
</evidence>
<dbReference type="Proteomes" id="UP000004123">
    <property type="component" value="Unassembled WGS sequence"/>
</dbReference>
<comment type="caution">
    <text evidence="4">The sequence shown here is derived from an EMBL/GenBank/DDBJ whole genome shotgun (WGS) entry which is preliminary data.</text>
</comment>
<evidence type="ECO:0000313" key="4">
    <source>
        <dbReference type="EMBL" id="EGQ12719.1"/>
    </source>
</evidence>
<feature type="domain" description="EcxA zinc-binding" evidence="1">
    <location>
        <begin position="463"/>
        <end position="767"/>
    </location>
</feature>
<dbReference type="InterPro" id="IPR034032">
    <property type="entry name" value="Zn_MMP-like_bac"/>
</dbReference>
<feature type="domain" description="DUF5117" evidence="2">
    <location>
        <begin position="144"/>
        <end position="333"/>
    </location>
</feature>
<accession>F9DLW8</accession>
<dbReference type="InterPro" id="IPR033413">
    <property type="entry name" value="DUF5117"/>
</dbReference>
<reference evidence="4 5" key="1">
    <citation type="submission" date="2011-04" db="EMBL/GenBank/DDBJ databases">
        <authorList>
            <person name="Muzny D."/>
            <person name="Qin X."/>
            <person name="Deng J."/>
            <person name="Jiang H."/>
            <person name="Liu Y."/>
            <person name="Qu J."/>
            <person name="Song X.-Z."/>
            <person name="Zhang L."/>
            <person name="Thornton R."/>
            <person name="Coyle M."/>
            <person name="Francisco L."/>
            <person name="Jackson L."/>
            <person name="Javaid M."/>
            <person name="Korchina V."/>
            <person name="Kovar C."/>
            <person name="Mata R."/>
            <person name="Mathew T."/>
            <person name="Ngo R."/>
            <person name="Nguyen L."/>
            <person name="Nguyen N."/>
            <person name="Okwuonu G."/>
            <person name="Ongeri F."/>
            <person name="Pham C."/>
            <person name="Simmons D."/>
            <person name="Wilczek-Boney K."/>
            <person name="Hale W."/>
            <person name="Jakkamsetti A."/>
            <person name="Pham P."/>
            <person name="Ruth R."/>
            <person name="San Lucas F."/>
            <person name="Warren J."/>
            <person name="Zhang J."/>
            <person name="Zhao Z."/>
            <person name="Zhou C."/>
            <person name="Zhu D."/>
            <person name="Lee S."/>
            <person name="Bess C."/>
            <person name="Blankenburg K."/>
            <person name="Forbes L."/>
            <person name="Fu Q."/>
            <person name="Gubbala S."/>
            <person name="Hirani K."/>
            <person name="Jayaseelan J.C."/>
            <person name="Lara F."/>
            <person name="Munidasa M."/>
            <person name="Palculict T."/>
            <person name="Patil S."/>
            <person name="Pu L.-L."/>
            <person name="Saada N."/>
            <person name="Tang L."/>
            <person name="Weissenberger G."/>
            <person name="Zhu Y."/>
            <person name="Hemphill L."/>
            <person name="Shang Y."/>
            <person name="Youmans B."/>
            <person name="Ayvaz T."/>
            <person name="Ross M."/>
            <person name="Santibanez J."/>
            <person name="Aqrawi P."/>
            <person name="Gross S."/>
            <person name="Joshi V."/>
            <person name="Fowler G."/>
            <person name="Nazareth L."/>
            <person name="Reid J."/>
            <person name="Worley K."/>
            <person name="Petrosino J."/>
            <person name="Highlander S."/>
            <person name="Gibbs R."/>
        </authorList>
    </citation>
    <scope>NUCLEOTIDE SEQUENCE [LARGE SCALE GENOMIC DNA]</scope>
    <source>
        <strain evidence="4 5">ATCC 700821</strain>
    </source>
</reference>
<organism evidence="4 5">
    <name type="scientific">Prevotella pallens ATCC 700821</name>
    <dbReference type="NCBI Taxonomy" id="997353"/>
    <lineage>
        <taxon>Bacteria</taxon>
        <taxon>Pseudomonadati</taxon>
        <taxon>Bacteroidota</taxon>
        <taxon>Bacteroidia</taxon>
        <taxon>Bacteroidales</taxon>
        <taxon>Prevotellaceae</taxon>
        <taxon>Prevotella</taxon>
    </lineage>
</organism>
<proteinExistence type="predicted"/>